<dbReference type="EMBL" id="JAMPLM010000107">
    <property type="protein sequence ID" value="MEP1062870.1"/>
    <property type="molecule type" value="Genomic_DNA"/>
</dbReference>
<feature type="compositionally biased region" description="Low complexity" evidence="1">
    <location>
        <begin position="22"/>
        <end position="33"/>
    </location>
</feature>
<keyword evidence="3" id="KW-1185">Reference proteome</keyword>
<accession>A0ABV0KUE2</accession>
<name>A0ABV0KUE2_9CYAN</name>
<evidence type="ECO:0000256" key="1">
    <source>
        <dbReference type="SAM" id="MobiDB-lite"/>
    </source>
</evidence>
<evidence type="ECO:0000313" key="2">
    <source>
        <dbReference type="EMBL" id="MEP1062870.1"/>
    </source>
</evidence>
<reference evidence="2 3" key="1">
    <citation type="submission" date="2022-04" db="EMBL/GenBank/DDBJ databases">
        <title>Positive selection, recombination, and allopatry shape intraspecific diversity of widespread and dominant cyanobacteria.</title>
        <authorList>
            <person name="Wei J."/>
            <person name="Shu W."/>
            <person name="Hu C."/>
        </authorList>
    </citation>
    <scope>NUCLEOTIDE SEQUENCE [LARGE SCALE GENOMIC DNA]</scope>
    <source>
        <strain evidence="2 3">AS-A4</strain>
    </source>
</reference>
<gene>
    <name evidence="2" type="ORF">NDI38_31365</name>
</gene>
<evidence type="ECO:0000313" key="3">
    <source>
        <dbReference type="Proteomes" id="UP001476950"/>
    </source>
</evidence>
<dbReference type="RefSeq" id="WP_190452321.1">
    <property type="nucleotide sequence ID" value="NZ_JAMPLM010000107.1"/>
</dbReference>
<sequence length="104" mass="11698">MTTVSGQVIDRRQSLCRTQPARRSTQTRSSYSRPAEGHLTFLPRSGISQRGNESLLRPVPLLDWLPQSEGKKGQTHWTSNYSIAFLPSLATRLWGSLEPSPHCH</sequence>
<feature type="region of interest" description="Disordered" evidence="1">
    <location>
        <begin position="1"/>
        <end position="51"/>
    </location>
</feature>
<organism evidence="2 3">
    <name type="scientific">Stenomitos frigidus AS-A4</name>
    <dbReference type="NCBI Taxonomy" id="2933935"/>
    <lineage>
        <taxon>Bacteria</taxon>
        <taxon>Bacillati</taxon>
        <taxon>Cyanobacteriota</taxon>
        <taxon>Cyanophyceae</taxon>
        <taxon>Leptolyngbyales</taxon>
        <taxon>Leptolyngbyaceae</taxon>
        <taxon>Stenomitos</taxon>
    </lineage>
</organism>
<comment type="caution">
    <text evidence="2">The sequence shown here is derived from an EMBL/GenBank/DDBJ whole genome shotgun (WGS) entry which is preliminary data.</text>
</comment>
<proteinExistence type="predicted"/>
<protein>
    <submittedName>
        <fullName evidence="2">Uncharacterized protein</fullName>
    </submittedName>
</protein>
<dbReference type="Proteomes" id="UP001476950">
    <property type="component" value="Unassembled WGS sequence"/>
</dbReference>